<comment type="function">
    <text evidence="9">Role in flagellar biosynthesis.</text>
</comment>
<dbReference type="eggNOG" id="COG1987">
    <property type="taxonomic scope" value="Bacteria"/>
</dbReference>
<evidence type="ECO:0000256" key="8">
    <source>
        <dbReference type="ARBA" id="ARBA00023143"/>
    </source>
</evidence>
<evidence type="ECO:0000256" key="4">
    <source>
        <dbReference type="ARBA" id="ARBA00022475"/>
    </source>
</evidence>
<keyword evidence="10" id="KW-0966">Cell projection</keyword>
<dbReference type="PATRIC" id="fig|932677.3.peg.1887"/>
<dbReference type="Pfam" id="PF01313">
    <property type="entry name" value="Bac_export_3"/>
    <property type="match status" value="1"/>
</dbReference>
<dbReference type="GO" id="GO:0005886">
    <property type="term" value="C:plasma membrane"/>
    <property type="evidence" value="ECO:0007669"/>
    <property type="project" value="UniProtKB-SubCell"/>
</dbReference>
<name>A0A0H3KX92_PANAA</name>
<dbReference type="PIRSF" id="PIRSF004669">
    <property type="entry name" value="FliQ"/>
    <property type="match status" value="1"/>
</dbReference>
<sequence length="108" mass="11771">MARWRKVSIPDLSIAQEKFMTPESVMVMGQEAMRVALLLAAPMLLAALVSGLLVSLLQAATQINEQTLSFIPKIIAVATTGIIAGPWMLNVLLDYIRTVFSNLPYIIG</sequence>
<evidence type="ECO:0000256" key="3">
    <source>
        <dbReference type="ARBA" id="ARBA00021718"/>
    </source>
</evidence>
<proteinExistence type="inferred from homology"/>
<evidence type="ECO:0000256" key="9">
    <source>
        <dbReference type="RuleBase" id="RU364090"/>
    </source>
</evidence>
<keyword evidence="4 9" id="KW-1003">Cell membrane</keyword>
<evidence type="ECO:0000256" key="7">
    <source>
        <dbReference type="ARBA" id="ARBA00023136"/>
    </source>
</evidence>
<evidence type="ECO:0000256" key="5">
    <source>
        <dbReference type="ARBA" id="ARBA00022692"/>
    </source>
</evidence>
<protein>
    <recommendedName>
        <fullName evidence="3 9">Flagellar biosynthetic protein FliQ</fullName>
    </recommendedName>
</protein>
<keyword evidence="7 9" id="KW-0472">Membrane</keyword>
<dbReference type="AlphaFoldDB" id="A0A0H3KX92"/>
<dbReference type="HOGENOM" id="CLU_164516_2_0_6"/>
<dbReference type="GO" id="GO:0044780">
    <property type="term" value="P:bacterial-type flagellum assembly"/>
    <property type="evidence" value="ECO:0007669"/>
    <property type="project" value="InterPro"/>
</dbReference>
<dbReference type="InterPro" id="IPR006305">
    <property type="entry name" value="FliQ"/>
</dbReference>
<keyword evidence="5 9" id="KW-0812">Transmembrane</keyword>
<evidence type="ECO:0000256" key="2">
    <source>
        <dbReference type="ARBA" id="ARBA00006156"/>
    </source>
</evidence>
<dbReference type="Proteomes" id="UP000006690">
    <property type="component" value="Chromosome"/>
</dbReference>
<evidence type="ECO:0000313" key="10">
    <source>
        <dbReference type="EMBL" id="BAK11698.1"/>
    </source>
</evidence>
<dbReference type="PRINTS" id="PR00952">
    <property type="entry name" value="TYPE3IMQPROT"/>
</dbReference>
<dbReference type="EMBL" id="AP012032">
    <property type="protein sequence ID" value="BAK11698.1"/>
    <property type="molecule type" value="Genomic_DNA"/>
</dbReference>
<dbReference type="GO" id="GO:0009425">
    <property type="term" value="C:bacterial-type flagellum basal body"/>
    <property type="evidence" value="ECO:0007669"/>
    <property type="project" value="UniProtKB-SubCell"/>
</dbReference>
<gene>
    <name evidence="9 10" type="primary">fliQ</name>
    <name evidence="10" type="ordered locus">PAJ_1618</name>
</gene>
<keyword evidence="8 9" id="KW-0975">Bacterial flagellum</keyword>
<keyword evidence="6 9" id="KW-1133">Transmembrane helix</keyword>
<dbReference type="PANTHER" id="PTHR34040">
    <property type="entry name" value="FLAGELLAR BIOSYNTHETIC PROTEIN FLIQ"/>
    <property type="match status" value="1"/>
</dbReference>
<dbReference type="NCBIfam" id="TIGR01402">
    <property type="entry name" value="fliQ"/>
    <property type="match status" value="1"/>
</dbReference>
<evidence type="ECO:0000313" key="11">
    <source>
        <dbReference type="Proteomes" id="UP000006690"/>
    </source>
</evidence>
<feature type="transmembrane region" description="Helical" evidence="9">
    <location>
        <begin position="69"/>
        <end position="93"/>
    </location>
</feature>
<comment type="subcellular location">
    <subcellularLocation>
        <location evidence="1 9">Cell membrane</location>
        <topology evidence="1">Multi-pass membrane protein</topology>
    </subcellularLocation>
    <subcellularLocation>
        <location evidence="9">Bacterial flagellum basal body</location>
    </subcellularLocation>
</comment>
<organism evidence="10 11">
    <name type="scientific">Pantoea ananatis (strain AJ13355)</name>
    <dbReference type="NCBI Taxonomy" id="932677"/>
    <lineage>
        <taxon>Bacteria</taxon>
        <taxon>Pseudomonadati</taxon>
        <taxon>Pseudomonadota</taxon>
        <taxon>Gammaproteobacteria</taxon>
        <taxon>Enterobacterales</taxon>
        <taxon>Erwiniaceae</taxon>
        <taxon>Pantoea</taxon>
    </lineage>
</organism>
<comment type="similarity">
    <text evidence="2 9">Belongs to the FliQ/MopD/SpaQ family.</text>
</comment>
<dbReference type="PANTHER" id="PTHR34040:SF2">
    <property type="entry name" value="FLAGELLAR BIOSYNTHETIC PROTEIN FLIQ"/>
    <property type="match status" value="1"/>
</dbReference>
<evidence type="ECO:0000256" key="6">
    <source>
        <dbReference type="ARBA" id="ARBA00022989"/>
    </source>
</evidence>
<reference evidence="11" key="1">
    <citation type="journal article" date="2012" name="Appl. Microbiol. Biotechnol.">
        <title>The complete genome sequence of Pantoea ananatis AJ13355, an organism with great biotechnological potential.</title>
        <authorList>
            <person name="Hara Y."/>
            <person name="Kadotani N."/>
            <person name="Izui H."/>
            <person name="Katashkina J.I."/>
            <person name="Kuvaeva T.M."/>
            <person name="Andreeva I.G."/>
            <person name="Golubeva L.I."/>
            <person name="Malko D.B."/>
            <person name="Makeev V.J."/>
            <person name="Mashko S.V."/>
            <person name="Kozlov Y.I."/>
        </authorList>
    </citation>
    <scope>NUCLEOTIDE SEQUENCE [LARGE SCALE GENOMIC DNA]</scope>
    <source>
        <strain evidence="11">AJ13355</strain>
    </source>
</reference>
<accession>A0A0H3KX92</accession>
<dbReference type="GO" id="GO:0009306">
    <property type="term" value="P:protein secretion"/>
    <property type="evidence" value="ECO:0007669"/>
    <property type="project" value="InterPro"/>
</dbReference>
<keyword evidence="10" id="KW-0282">Flagellum</keyword>
<keyword evidence="10" id="KW-0969">Cilium</keyword>
<dbReference type="KEGG" id="paj:PAJ_1618"/>
<evidence type="ECO:0000256" key="1">
    <source>
        <dbReference type="ARBA" id="ARBA00004651"/>
    </source>
</evidence>
<dbReference type="InterPro" id="IPR002191">
    <property type="entry name" value="Bac_export_3"/>
</dbReference>